<accession>A0A2U1JB07</accession>
<keyword evidence="2" id="KW-1185">Reference proteome</keyword>
<comment type="caution">
    <text evidence="1">The sequence shown here is derived from an EMBL/GenBank/DDBJ whole genome shotgun (WGS) entry which is preliminary data.</text>
</comment>
<gene>
    <name evidence="1" type="ORF">BB558_001564</name>
</gene>
<dbReference type="Proteomes" id="UP000245591">
    <property type="component" value="Unassembled WGS sequence"/>
</dbReference>
<organism evidence="1 2">
    <name type="scientific">Smittium angustum</name>
    <dbReference type="NCBI Taxonomy" id="133377"/>
    <lineage>
        <taxon>Eukaryota</taxon>
        <taxon>Fungi</taxon>
        <taxon>Fungi incertae sedis</taxon>
        <taxon>Zoopagomycota</taxon>
        <taxon>Kickxellomycotina</taxon>
        <taxon>Harpellomycetes</taxon>
        <taxon>Harpellales</taxon>
        <taxon>Legeriomycetaceae</taxon>
        <taxon>Smittium</taxon>
    </lineage>
</organism>
<dbReference type="EMBL" id="MBFU01000087">
    <property type="protein sequence ID" value="PWA02291.1"/>
    <property type="molecule type" value="Genomic_DNA"/>
</dbReference>
<dbReference type="AlphaFoldDB" id="A0A2U1JB07"/>
<evidence type="ECO:0000313" key="1">
    <source>
        <dbReference type="EMBL" id="PWA02291.1"/>
    </source>
</evidence>
<evidence type="ECO:0000313" key="2">
    <source>
        <dbReference type="Proteomes" id="UP000245591"/>
    </source>
</evidence>
<sequence length="103" mass="11773">MGPFSSLHSICFVPTLQKLSTDRITSLIPMIHLFIDFNPPYSFLSAIRIYQIYNKGNAAIKKPDFQYILPSAYSTHPKVSKVRIELRTIGIDVVMEKKTGYHI</sequence>
<proteinExistence type="predicted"/>
<protein>
    <submittedName>
        <fullName evidence="1">Uncharacterized protein</fullName>
    </submittedName>
</protein>
<reference evidence="1 2" key="1">
    <citation type="journal article" date="2018" name="MBio">
        <title>Comparative Genomics Reveals the Core Gene Toolbox for the Fungus-Insect Symbiosis.</title>
        <authorList>
            <person name="Wang Y."/>
            <person name="Stata M."/>
            <person name="Wang W."/>
            <person name="Stajich J.E."/>
            <person name="White M.M."/>
            <person name="Moncalvo J.M."/>
        </authorList>
    </citation>
    <scope>NUCLEOTIDE SEQUENCE [LARGE SCALE GENOMIC DNA]</scope>
    <source>
        <strain evidence="1 2">AUS-126-30</strain>
    </source>
</reference>
<name>A0A2U1JB07_SMIAN</name>